<feature type="region of interest" description="Disordered" evidence="1">
    <location>
        <begin position="55"/>
        <end position="78"/>
    </location>
</feature>
<evidence type="ECO:0008006" key="5">
    <source>
        <dbReference type="Google" id="ProtNLM"/>
    </source>
</evidence>
<organism evidence="3 4">
    <name type="scientific">Methylobacterium planeticum</name>
    <dbReference type="NCBI Taxonomy" id="2615211"/>
    <lineage>
        <taxon>Bacteria</taxon>
        <taxon>Pseudomonadati</taxon>
        <taxon>Pseudomonadota</taxon>
        <taxon>Alphaproteobacteria</taxon>
        <taxon>Hyphomicrobiales</taxon>
        <taxon>Methylobacteriaceae</taxon>
        <taxon>Methylobacterium</taxon>
    </lineage>
</organism>
<feature type="compositionally biased region" description="Low complexity" evidence="1">
    <location>
        <begin position="66"/>
        <end position="78"/>
    </location>
</feature>
<dbReference type="RefSeq" id="WP_150961560.1">
    <property type="nucleotide sequence ID" value="NZ_VZZJ01000002.1"/>
</dbReference>
<dbReference type="Proteomes" id="UP000441523">
    <property type="component" value="Unassembled WGS sequence"/>
</dbReference>
<evidence type="ECO:0000256" key="2">
    <source>
        <dbReference type="SAM" id="SignalP"/>
    </source>
</evidence>
<reference evidence="3 4" key="1">
    <citation type="submission" date="2019-09" db="EMBL/GenBank/DDBJ databases">
        <title>YIM 132548 draft genome.</title>
        <authorList>
            <person name="Jiang L."/>
        </authorList>
    </citation>
    <scope>NUCLEOTIDE SEQUENCE [LARGE SCALE GENOMIC DNA]</scope>
    <source>
        <strain evidence="3 4">YIM 132548</strain>
    </source>
</reference>
<evidence type="ECO:0000256" key="1">
    <source>
        <dbReference type="SAM" id="MobiDB-lite"/>
    </source>
</evidence>
<protein>
    <recommendedName>
        <fullName evidence="5">Glycine zipper 2TM domain-containing protein</fullName>
    </recommendedName>
</protein>
<feature type="signal peptide" evidence="2">
    <location>
        <begin position="1"/>
        <end position="23"/>
    </location>
</feature>
<sequence>MRQFLVGSAMVLTALTVSAGAEAKGCIKGALVGGVAGHMAGHGVLGAAAGCAVGRHQANKRDRQDQQIQRQPQQQTAH</sequence>
<keyword evidence="2" id="KW-0732">Signal</keyword>
<gene>
    <name evidence="3" type="ORF">F6X51_02115</name>
</gene>
<evidence type="ECO:0000313" key="3">
    <source>
        <dbReference type="EMBL" id="KAB1075505.1"/>
    </source>
</evidence>
<dbReference type="EMBL" id="VZZJ01000002">
    <property type="protein sequence ID" value="KAB1075505.1"/>
    <property type="molecule type" value="Genomic_DNA"/>
</dbReference>
<proteinExistence type="predicted"/>
<dbReference type="AlphaFoldDB" id="A0A6N6N059"/>
<feature type="chain" id="PRO_5027103741" description="Glycine zipper 2TM domain-containing protein" evidence="2">
    <location>
        <begin position="24"/>
        <end position="78"/>
    </location>
</feature>
<accession>A0A6N6N059</accession>
<evidence type="ECO:0000313" key="4">
    <source>
        <dbReference type="Proteomes" id="UP000441523"/>
    </source>
</evidence>
<keyword evidence="4" id="KW-1185">Reference proteome</keyword>
<comment type="caution">
    <text evidence="3">The sequence shown here is derived from an EMBL/GenBank/DDBJ whole genome shotgun (WGS) entry which is preliminary data.</text>
</comment>
<name>A0A6N6N059_9HYPH</name>